<gene>
    <name evidence="1" type="ORF">LEMA_P077380.1</name>
</gene>
<reference evidence="2" key="1">
    <citation type="journal article" date="2011" name="Nat. Commun.">
        <title>Effector diversification within compartments of the Leptosphaeria maculans genome affected by Repeat-Induced Point mutations.</title>
        <authorList>
            <person name="Rouxel T."/>
            <person name="Grandaubert J."/>
            <person name="Hane J.K."/>
            <person name="Hoede C."/>
            <person name="van de Wouw A.P."/>
            <person name="Couloux A."/>
            <person name="Dominguez V."/>
            <person name="Anthouard V."/>
            <person name="Bally P."/>
            <person name="Bourras S."/>
            <person name="Cozijnsen A.J."/>
            <person name="Ciuffetti L.M."/>
            <person name="Degrave A."/>
            <person name="Dilmaghani A."/>
            <person name="Duret L."/>
            <person name="Fudal I."/>
            <person name="Goodwin S.B."/>
            <person name="Gout L."/>
            <person name="Glaser N."/>
            <person name="Linglin J."/>
            <person name="Kema G.H.J."/>
            <person name="Lapalu N."/>
            <person name="Lawrence C.B."/>
            <person name="May K."/>
            <person name="Meyer M."/>
            <person name="Ollivier B."/>
            <person name="Poulain J."/>
            <person name="Schoch C.L."/>
            <person name="Simon A."/>
            <person name="Spatafora J.W."/>
            <person name="Stachowiak A."/>
            <person name="Turgeon B.G."/>
            <person name="Tyler B.M."/>
            <person name="Vincent D."/>
            <person name="Weissenbach J."/>
            <person name="Amselem J."/>
            <person name="Quesneville H."/>
            <person name="Oliver R.P."/>
            <person name="Wincker P."/>
            <person name="Balesdent M.-H."/>
            <person name="Howlett B.J."/>
        </authorList>
    </citation>
    <scope>NUCLEOTIDE SEQUENCE [LARGE SCALE GENOMIC DNA]</scope>
    <source>
        <strain evidence="2">JN3 / isolate v23.1.3 / race Av1-4-5-6-7-8</strain>
    </source>
</reference>
<evidence type="ECO:0000313" key="2">
    <source>
        <dbReference type="Proteomes" id="UP000002668"/>
    </source>
</evidence>
<organism evidence="2">
    <name type="scientific">Leptosphaeria maculans (strain JN3 / isolate v23.1.3 / race Av1-4-5-6-7-8)</name>
    <name type="common">Blackleg fungus</name>
    <name type="synonym">Phoma lingam</name>
    <dbReference type="NCBI Taxonomy" id="985895"/>
    <lineage>
        <taxon>Eukaryota</taxon>
        <taxon>Fungi</taxon>
        <taxon>Dikarya</taxon>
        <taxon>Ascomycota</taxon>
        <taxon>Pezizomycotina</taxon>
        <taxon>Dothideomycetes</taxon>
        <taxon>Pleosporomycetidae</taxon>
        <taxon>Pleosporales</taxon>
        <taxon>Pleosporineae</taxon>
        <taxon>Leptosphaeriaceae</taxon>
        <taxon>Plenodomus</taxon>
        <taxon>Plenodomus lingam/Leptosphaeria maculans species complex</taxon>
    </lineage>
</organism>
<dbReference type="AlphaFoldDB" id="E5A4F4"/>
<accession>E5A4F4</accession>
<keyword evidence="2" id="KW-1185">Reference proteome</keyword>
<name>E5A4F4_LEPMJ</name>
<proteinExistence type="predicted"/>
<evidence type="ECO:0000313" key="1">
    <source>
        <dbReference type="EMBL" id="CBX98499.1"/>
    </source>
</evidence>
<dbReference type="EMBL" id="FP929134">
    <property type="protein sequence ID" value="CBX98499.1"/>
    <property type="molecule type" value="Genomic_DNA"/>
</dbReference>
<dbReference type="InParanoid" id="E5A4F4"/>
<protein>
    <submittedName>
        <fullName evidence="1">Predicted protein</fullName>
    </submittedName>
</protein>
<dbReference type="Proteomes" id="UP000002668">
    <property type="component" value="Genome"/>
</dbReference>
<sequence>MDAQRPIQSPRQTFDYVKEAALHVSLSLTKSSGGQPVGRIAGVMCTDNHWRRP</sequence>
<dbReference type="HOGENOM" id="CLU_3069150_0_0_1"/>
<dbReference type="VEuPathDB" id="FungiDB:LEMA_P077380.1"/>